<dbReference type="InterPro" id="IPR039910">
    <property type="entry name" value="D15-like"/>
</dbReference>
<dbReference type="PANTHER" id="PTHR12815:SF47">
    <property type="entry name" value="TRANSLOCATION AND ASSEMBLY MODULE SUBUNIT TAMA"/>
    <property type="match status" value="1"/>
</dbReference>
<organism evidence="13 14">
    <name type="scientific">Vibrio fortis</name>
    <dbReference type="NCBI Taxonomy" id="212667"/>
    <lineage>
        <taxon>Bacteria</taxon>
        <taxon>Pseudomonadati</taxon>
        <taxon>Pseudomonadota</taxon>
        <taxon>Gammaproteobacteria</taxon>
        <taxon>Vibrionales</taxon>
        <taxon>Vibrionaceae</taxon>
        <taxon>Vibrio</taxon>
    </lineage>
</organism>
<accession>A0A066UJ56</accession>
<dbReference type="GO" id="GO:0009279">
    <property type="term" value="C:cell outer membrane"/>
    <property type="evidence" value="ECO:0007669"/>
    <property type="project" value="UniProtKB-SubCell"/>
</dbReference>
<keyword evidence="5" id="KW-0812">Transmembrane</keyword>
<dbReference type="InterPro" id="IPR035243">
    <property type="entry name" value="TamA_POTRA_Dom_1"/>
</dbReference>
<keyword evidence="4" id="KW-1134">Transmembrane beta strand</keyword>
<gene>
    <name evidence="13" type="ORF">VFDL14_21575</name>
</gene>
<keyword evidence="6" id="KW-0732">Signal</keyword>
<evidence type="ECO:0000256" key="1">
    <source>
        <dbReference type="ARBA" id="ARBA00004442"/>
    </source>
</evidence>
<dbReference type="GO" id="GO:0097347">
    <property type="term" value="C:TAM protein secretion complex"/>
    <property type="evidence" value="ECO:0007669"/>
    <property type="project" value="TreeGrafter"/>
</dbReference>
<comment type="caution">
    <text evidence="13">The sequence shown here is derived from an EMBL/GenBank/DDBJ whole genome shotgun (WGS) entry which is preliminary data.</text>
</comment>
<evidence type="ECO:0000256" key="10">
    <source>
        <dbReference type="ARBA" id="ARBA00093548"/>
    </source>
</evidence>
<dbReference type="Pfam" id="PF01103">
    <property type="entry name" value="Omp85"/>
    <property type="match status" value="1"/>
</dbReference>
<dbReference type="EMBL" id="JFFR01000027">
    <property type="protein sequence ID" value="KDN27471.1"/>
    <property type="molecule type" value="Genomic_DNA"/>
</dbReference>
<proteinExistence type="inferred from homology"/>
<dbReference type="STRING" id="212667.VFDL14_21575"/>
<dbReference type="OrthoDB" id="9803054at2"/>
<evidence type="ECO:0000259" key="12">
    <source>
        <dbReference type="Pfam" id="PF17243"/>
    </source>
</evidence>
<evidence type="ECO:0000256" key="4">
    <source>
        <dbReference type="ARBA" id="ARBA00022452"/>
    </source>
</evidence>
<evidence type="ECO:0000256" key="3">
    <source>
        <dbReference type="ARBA" id="ARBA00015419"/>
    </source>
</evidence>
<dbReference type="RefSeq" id="WP_032552836.1">
    <property type="nucleotide sequence ID" value="NZ_JBEEAX010000004.1"/>
</dbReference>
<comment type="subcellular location">
    <subcellularLocation>
        <location evidence="1">Cell outer membrane</location>
    </subcellularLocation>
</comment>
<dbReference type="GO" id="GO:0009306">
    <property type="term" value="P:protein secretion"/>
    <property type="evidence" value="ECO:0007669"/>
    <property type="project" value="TreeGrafter"/>
</dbReference>
<evidence type="ECO:0000256" key="9">
    <source>
        <dbReference type="ARBA" id="ARBA00033063"/>
    </source>
</evidence>
<sequence>MKLSETFKIAAVFIVFFVSNVSAFELKVLGLEKPEQSNVSSYLAYLKTNPLEQVSNRAVQSAVDKALNPFGYYHSKVELERVNNSNLIVHVESGPRTTIKSIEIDFECSLEDELDFDELEKASALKIGEPLSHQDYDGLKRNIERLAIQKGYLFGSFTQSELRVLPSSNFAFVKLQFNCGEKYYFGSTSVRGSQIDEFKLTNLQPFSVEEPIQLTKLSEYQIKLSETGWFKSAVVTAEYDEADDNHQVPISVEVIPNAKNQVEVGGGYSVDVGVRASLRWRQPWYNEKGHSFESRLDLSKPKQTLGLGYRIPTENVLMESYDIQFKAEHIDYLDTKSLLGDLRFAKSWQLDEHWLTSLYLKYHGESYTQAGVEGTSRLLMPGISFAYLTHKQNRSELRHKHEYAVEFSERQFFSDTQVLRITGSSLASFDITSSQKLNFRYDFGANITDAPEELPSSLRFFSGGGESIRGYQYNSVSPVDSNGELTGAQYMMSAGLEYQYNVHKSWWLGGFVDIGDAFDSKPEPKFGTGMSIIWESQYVPIKLDIARSVNDQSTDDWRLHLSVGTQF</sequence>
<evidence type="ECO:0000256" key="6">
    <source>
        <dbReference type="ARBA" id="ARBA00022729"/>
    </source>
</evidence>
<keyword evidence="8" id="KW-0998">Cell outer membrane</keyword>
<keyword evidence="14" id="KW-1185">Reference proteome</keyword>
<evidence type="ECO:0000256" key="2">
    <source>
        <dbReference type="ARBA" id="ARBA00010248"/>
    </source>
</evidence>
<reference evidence="13 14" key="1">
    <citation type="submission" date="2014-02" db="EMBL/GenBank/DDBJ databases">
        <title>Vibrio fortis Dalian14 Genome Sequencing.</title>
        <authorList>
            <person name="Wang Y."/>
            <person name="Song L."/>
            <person name="Liu G."/>
            <person name="Ding J."/>
        </authorList>
    </citation>
    <scope>NUCLEOTIDE SEQUENCE [LARGE SCALE GENOMIC DNA]</scope>
    <source>
        <strain evidence="13 14">Dalian14</strain>
    </source>
</reference>
<evidence type="ECO:0000313" key="14">
    <source>
        <dbReference type="Proteomes" id="UP000027219"/>
    </source>
</evidence>
<feature type="domain" description="TamA POTRA" evidence="12">
    <location>
        <begin position="25"/>
        <end position="92"/>
    </location>
</feature>
<dbReference type="InterPro" id="IPR000184">
    <property type="entry name" value="Bac_surfAg_D15"/>
</dbReference>
<protein>
    <recommendedName>
        <fullName evidence="3">Translocation and assembly module subunit TamA</fullName>
    </recommendedName>
    <alternativeName>
        <fullName evidence="9">Autotransporter assembly factor TamA</fullName>
    </alternativeName>
</protein>
<dbReference type="Gene3D" id="2.40.160.50">
    <property type="entry name" value="membrane protein fhac: a member of the omp85/tpsb transporter family"/>
    <property type="match status" value="1"/>
</dbReference>
<evidence type="ECO:0000313" key="13">
    <source>
        <dbReference type="EMBL" id="KDN27471.1"/>
    </source>
</evidence>
<evidence type="ECO:0000256" key="8">
    <source>
        <dbReference type="ARBA" id="ARBA00023237"/>
    </source>
</evidence>
<dbReference type="Gene3D" id="3.10.20.310">
    <property type="entry name" value="membrane protein fhac"/>
    <property type="match status" value="3"/>
</dbReference>
<comment type="similarity">
    <text evidence="2">Belongs to the TamA family.</text>
</comment>
<name>A0A066UJ56_9VIBR</name>
<dbReference type="PANTHER" id="PTHR12815">
    <property type="entry name" value="SORTING AND ASSEMBLY MACHINERY SAMM50 PROTEIN FAMILY MEMBER"/>
    <property type="match status" value="1"/>
</dbReference>
<comment type="subunit">
    <text evidence="10">Interacts with TamB to form the translocation and assembly module (TAM).</text>
</comment>
<dbReference type="Pfam" id="PF17243">
    <property type="entry name" value="POTRA_TamA_1"/>
    <property type="match status" value="1"/>
</dbReference>
<evidence type="ECO:0000256" key="7">
    <source>
        <dbReference type="ARBA" id="ARBA00023136"/>
    </source>
</evidence>
<keyword evidence="7" id="KW-0472">Membrane</keyword>
<feature type="domain" description="Bacterial surface antigen (D15)" evidence="11">
    <location>
        <begin position="263"/>
        <end position="567"/>
    </location>
</feature>
<dbReference type="AlphaFoldDB" id="A0A066UJ56"/>
<dbReference type="Proteomes" id="UP000027219">
    <property type="component" value="Unassembled WGS sequence"/>
</dbReference>
<evidence type="ECO:0000259" key="11">
    <source>
        <dbReference type="Pfam" id="PF01103"/>
    </source>
</evidence>
<evidence type="ECO:0000256" key="5">
    <source>
        <dbReference type="ARBA" id="ARBA00022692"/>
    </source>
</evidence>